<feature type="transmembrane region" description="Helical" evidence="1">
    <location>
        <begin position="27"/>
        <end position="48"/>
    </location>
</feature>
<dbReference type="EMBL" id="CP000787">
    <property type="protein sequence ID" value="ABZ99592.1"/>
    <property type="molecule type" value="Genomic_DNA"/>
</dbReference>
<protein>
    <submittedName>
        <fullName evidence="2">Uncharacterized protein</fullName>
    </submittedName>
</protein>
<dbReference type="Proteomes" id="UP000001847">
    <property type="component" value="Chromosome II"/>
</dbReference>
<evidence type="ECO:0000256" key="1">
    <source>
        <dbReference type="SAM" id="Phobius"/>
    </source>
</evidence>
<keyword evidence="1" id="KW-0812">Transmembrane</keyword>
<name>B0STQ8_LEPBP</name>
<gene>
    <name evidence="2" type="ordered locus">LEPBI_II0054</name>
</gene>
<proteinExistence type="predicted"/>
<dbReference type="KEGG" id="lbi:LEPBI_II0054"/>
<evidence type="ECO:0000313" key="3">
    <source>
        <dbReference type="Proteomes" id="UP000001847"/>
    </source>
</evidence>
<keyword evidence="3" id="KW-1185">Reference proteome</keyword>
<reference evidence="2 3" key="1">
    <citation type="journal article" date="2008" name="PLoS ONE">
        <title>Genome sequence of the saprophyte Leptospira biflexa provides insights into the evolution of Leptospira and the pathogenesis of leptospirosis.</title>
        <authorList>
            <person name="Picardeau M."/>
            <person name="Bulach D.M."/>
            <person name="Bouchier C."/>
            <person name="Zuerner R.L."/>
            <person name="Zidane N."/>
            <person name="Wilson P.J."/>
            <person name="Creno S."/>
            <person name="Kuczek E.S."/>
            <person name="Bommezzadri S."/>
            <person name="Davis J.C."/>
            <person name="McGrath A."/>
            <person name="Johnson M.J."/>
            <person name="Boursaux-Eude C."/>
            <person name="Seemann T."/>
            <person name="Rouy Z."/>
            <person name="Coppel R.L."/>
            <person name="Rood J.I."/>
            <person name="Lajus A."/>
            <person name="Davies J.K."/>
            <person name="Medigue C."/>
            <person name="Adler B."/>
        </authorList>
    </citation>
    <scope>NUCLEOTIDE SEQUENCE [LARGE SCALE GENOMIC DNA]</scope>
    <source>
        <strain evidence="3">Patoc 1 / ATCC 23582 / Paris</strain>
    </source>
</reference>
<keyword evidence="1" id="KW-0472">Membrane</keyword>
<dbReference type="HOGENOM" id="CLU_2666637_0_0_12"/>
<sequence>MNDSDFESRIVRSTTTRVQNQKRNRNLAVSLSFSLLAIVSISIHQWVIEPNDLLSNMSYLVEELSSESIVSLSID</sequence>
<accession>B0STQ8</accession>
<dbReference type="AlphaFoldDB" id="B0STQ8"/>
<keyword evidence="1" id="KW-1133">Transmembrane helix</keyword>
<organism evidence="2 3">
    <name type="scientific">Leptospira biflexa serovar Patoc (strain Patoc 1 / ATCC 23582 / Paris)</name>
    <dbReference type="NCBI Taxonomy" id="456481"/>
    <lineage>
        <taxon>Bacteria</taxon>
        <taxon>Pseudomonadati</taxon>
        <taxon>Spirochaetota</taxon>
        <taxon>Spirochaetia</taxon>
        <taxon>Leptospirales</taxon>
        <taxon>Leptospiraceae</taxon>
        <taxon>Leptospira</taxon>
    </lineage>
</organism>
<evidence type="ECO:0000313" key="2">
    <source>
        <dbReference type="EMBL" id="ABZ99592.1"/>
    </source>
</evidence>
<dbReference type="STRING" id="456481.LEPBI_II0054"/>